<sequence>MDLNNLDLPEPAKAQLRQKLEKLHRDYETDLENLTDDATDAMESAKPLERQDIVLRYTRDASERSRRYYTDTRNLWQKYAGIKMPPYVSSTCDEYEVLYRQVGGFTGTDWNGHNYTNLKHGNANGLTVEDLWPDLKTVDDWQQFIADMMSRSVRLTTQNNRDADETHPGWARVPRGSNPCAFCVMLASRGFAYTSEESADFGGSFHNGKCRCIPVCSWGKDKIFGYDQAKYKAMYDQAVQAINGNALGKNWKSSAEEAGIKLDSADANAVTFVMRHKFPKQLSDGIMPKKRASFKVEHDFTGMRDEKSLSKKGWDGRQKALGVPVDADVLEMHEIVFLEHFKSLGQHYEWIPRDTLGHKSTNDLKWIEQDLECEVKSSRQKRPDYGSISKNISKAVSKAEQHGVVKDAFIVDLTGYSAPEKLVTQLSRYNALHKKNKIRRLFLLDNNGMREIELQ</sequence>
<name>A0AAW5JUY3_BIFAD</name>
<evidence type="ECO:0000313" key="3">
    <source>
        <dbReference type="Proteomes" id="UP001206013"/>
    </source>
</evidence>
<dbReference type="RefSeq" id="WP_147345732.1">
    <property type="nucleotide sequence ID" value="NZ_DAWCQN010000095.1"/>
</dbReference>
<dbReference type="Proteomes" id="UP001206013">
    <property type="component" value="Unassembled WGS sequence"/>
</dbReference>
<keyword evidence="1" id="KW-0175">Coiled coil</keyword>
<protein>
    <recommendedName>
        <fullName evidence="4">Phage protein</fullName>
    </recommendedName>
</protein>
<evidence type="ECO:0000313" key="2">
    <source>
        <dbReference type="EMBL" id="MCQ4792467.1"/>
    </source>
</evidence>
<reference evidence="2" key="1">
    <citation type="submission" date="2022-06" db="EMBL/GenBank/DDBJ databases">
        <title>Isolation of gut microbiota from human fecal samples.</title>
        <authorList>
            <person name="Pamer E.G."/>
            <person name="Barat B."/>
            <person name="Waligurski E."/>
            <person name="Medina S."/>
            <person name="Paddock L."/>
            <person name="Mostad J."/>
        </authorList>
    </citation>
    <scope>NUCLEOTIDE SEQUENCE</scope>
    <source>
        <strain evidence="2">SL.1.01</strain>
    </source>
</reference>
<feature type="coiled-coil region" evidence="1">
    <location>
        <begin position="13"/>
        <end position="44"/>
    </location>
</feature>
<proteinExistence type="predicted"/>
<comment type="caution">
    <text evidence="2">The sequence shown here is derived from an EMBL/GenBank/DDBJ whole genome shotgun (WGS) entry which is preliminary data.</text>
</comment>
<dbReference type="EMBL" id="JANFYM010000002">
    <property type="protein sequence ID" value="MCQ4792467.1"/>
    <property type="molecule type" value="Genomic_DNA"/>
</dbReference>
<gene>
    <name evidence="2" type="ORF">NE692_03180</name>
</gene>
<evidence type="ECO:0008006" key="4">
    <source>
        <dbReference type="Google" id="ProtNLM"/>
    </source>
</evidence>
<dbReference type="InterPro" id="IPR057369">
    <property type="entry name" value="VG15"/>
</dbReference>
<dbReference type="AlphaFoldDB" id="A0AAW5JUY3"/>
<evidence type="ECO:0000256" key="1">
    <source>
        <dbReference type="SAM" id="Coils"/>
    </source>
</evidence>
<organism evidence="2 3">
    <name type="scientific">Bifidobacterium adolescentis</name>
    <dbReference type="NCBI Taxonomy" id="1680"/>
    <lineage>
        <taxon>Bacteria</taxon>
        <taxon>Bacillati</taxon>
        <taxon>Actinomycetota</taxon>
        <taxon>Actinomycetes</taxon>
        <taxon>Bifidobacteriales</taxon>
        <taxon>Bifidobacteriaceae</taxon>
        <taxon>Bifidobacterium</taxon>
    </lineage>
</organism>
<dbReference type="Pfam" id="PF25310">
    <property type="entry name" value="VG15"/>
    <property type="match status" value="1"/>
</dbReference>
<accession>A0AAW5JUY3</accession>